<accession>A0A085MCV9</accession>
<dbReference type="EMBL" id="KL363202">
    <property type="protein sequence ID" value="KFD55055.1"/>
    <property type="molecule type" value="Genomic_DNA"/>
</dbReference>
<reference evidence="1 2" key="1">
    <citation type="journal article" date="2014" name="Nat. Genet.">
        <title>Genome and transcriptome of the porcine whipworm Trichuris suis.</title>
        <authorList>
            <person name="Jex A.R."/>
            <person name="Nejsum P."/>
            <person name="Schwarz E.M."/>
            <person name="Hu L."/>
            <person name="Young N.D."/>
            <person name="Hall R.S."/>
            <person name="Korhonen P.K."/>
            <person name="Liao S."/>
            <person name="Thamsborg S."/>
            <person name="Xia J."/>
            <person name="Xu P."/>
            <person name="Wang S."/>
            <person name="Scheerlinck J.P."/>
            <person name="Hofmann A."/>
            <person name="Sternberg P.W."/>
            <person name="Wang J."/>
            <person name="Gasser R.B."/>
        </authorList>
    </citation>
    <scope>NUCLEOTIDE SEQUENCE [LARGE SCALE GENOMIC DNA]</scope>
    <source>
        <strain evidence="1">DCEP-RM93M</strain>
    </source>
</reference>
<organism evidence="1 2">
    <name type="scientific">Trichuris suis</name>
    <name type="common">pig whipworm</name>
    <dbReference type="NCBI Taxonomy" id="68888"/>
    <lineage>
        <taxon>Eukaryota</taxon>
        <taxon>Metazoa</taxon>
        <taxon>Ecdysozoa</taxon>
        <taxon>Nematoda</taxon>
        <taxon>Enoplea</taxon>
        <taxon>Dorylaimia</taxon>
        <taxon>Trichinellida</taxon>
        <taxon>Trichuridae</taxon>
        <taxon>Trichuris</taxon>
    </lineage>
</organism>
<feature type="non-terminal residue" evidence="1">
    <location>
        <position position="79"/>
    </location>
</feature>
<dbReference type="AlphaFoldDB" id="A0A085MCV9"/>
<sequence length="79" mass="8460">MARTAPFLRSGELCKNAVSEGTIAQDTVLLKEMSDKSVGGPLEDIQKVHRRFVGAEVLGGGSEDIFSACPITMRYGKGM</sequence>
<name>A0A085MCV9_9BILA</name>
<keyword evidence="2" id="KW-1185">Reference proteome</keyword>
<protein>
    <submittedName>
        <fullName evidence="1">Uncharacterized protein</fullName>
    </submittedName>
</protein>
<gene>
    <name evidence="1" type="ORF">M513_03973</name>
</gene>
<evidence type="ECO:0000313" key="1">
    <source>
        <dbReference type="EMBL" id="KFD55055.1"/>
    </source>
</evidence>
<proteinExistence type="predicted"/>
<dbReference type="Proteomes" id="UP000030764">
    <property type="component" value="Unassembled WGS sequence"/>
</dbReference>
<evidence type="ECO:0000313" key="2">
    <source>
        <dbReference type="Proteomes" id="UP000030764"/>
    </source>
</evidence>